<dbReference type="SUPFAM" id="SSF69572">
    <property type="entry name" value="Activating enzymes of the ubiquitin-like proteins"/>
    <property type="match status" value="1"/>
</dbReference>
<proteinExistence type="predicted"/>
<dbReference type="Pfam" id="PF00899">
    <property type="entry name" value="ThiF"/>
    <property type="match status" value="1"/>
</dbReference>
<dbReference type="InterPro" id="IPR045886">
    <property type="entry name" value="ThiF/MoeB/HesA"/>
</dbReference>
<dbReference type="AlphaFoldDB" id="A0AAU8LUH3"/>
<dbReference type="EMBL" id="CP159373">
    <property type="protein sequence ID" value="XCN72532.1"/>
    <property type="molecule type" value="Genomic_DNA"/>
</dbReference>
<dbReference type="KEGG" id="eaj:Q3M24_19920"/>
<dbReference type="InterPro" id="IPR000594">
    <property type="entry name" value="ThiF_NAD_FAD-bd"/>
</dbReference>
<dbReference type="GO" id="GO:0061504">
    <property type="term" value="P:cyclic threonylcarbamoyladenosine biosynthetic process"/>
    <property type="evidence" value="ECO:0007669"/>
    <property type="project" value="TreeGrafter"/>
</dbReference>
<dbReference type="GO" id="GO:0016779">
    <property type="term" value="F:nucleotidyltransferase activity"/>
    <property type="evidence" value="ECO:0007669"/>
    <property type="project" value="UniProtKB-KW"/>
</dbReference>
<dbReference type="PANTHER" id="PTHR43267">
    <property type="entry name" value="TRNA THREONYLCARBAMOYLADENOSINE DEHYDRATASE"/>
    <property type="match status" value="1"/>
</dbReference>
<organism evidence="2">
    <name type="scientific">Candidatus Electrothrix aestuarii</name>
    <dbReference type="NCBI Taxonomy" id="3062594"/>
    <lineage>
        <taxon>Bacteria</taxon>
        <taxon>Pseudomonadati</taxon>
        <taxon>Thermodesulfobacteriota</taxon>
        <taxon>Desulfobulbia</taxon>
        <taxon>Desulfobulbales</taxon>
        <taxon>Desulfobulbaceae</taxon>
        <taxon>Candidatus Electrothrix</taxon>
    </lineage>
</organism>
<keyword evidence="2" id="KW-0808">Transferase</keyword>
<dbReference type="GO" id="GO:0008641">
    <property type="term" value="F:ubiquitin-like modifier activating enzyme activity"/>
    <property type="evidence" value="ECO:0007669"/>
    <property type="project" value="InterPro"/>
</dbReference>
<sequence length="781" mass="87803">MSEKRIKKIYILQEVIDDITHYIANHPPERGGLLLGPPHKDAVTIFLYDEWGSRSGSTYTPAAEKLSEMAQEINSREGWIIKGVVHSHPGGMGSLSFGDIEAINDYFEINPGMPYFIGLIVYNDKTEDEAQKGNMFTPMKGNNCNAMVAHVVHSDESNKEEVQKRLIPIDIFTDLSEVPTSLIPFESKKMESSYLQNMNTRILSILIESELTKWLGSVTDFCYSPLQIEGNEINSFQFGFSHATQEWEVICLLPYEFPIIGPQICLSSLSGEDINFSLPWDIESKLTIGEQLCKKLKKELEIRLSTPEFSQNILSEVLEIQSFSNAQHTVKDCLISVVEFDLSDLDLKIKCQIPNQFPLFPPRIILIPQNDNEYDLPVSWDSETKELPEHQVGRLIKEALFKPMKSLQTVSDKSVISYGPVGSTILATTDKTLAKQQGWVPFYSQKRTPLNIEDEYFARSGGILSKKLREKCVVIFGCGSGGSYLAEQLVRSGLGKLVLCDMDIVKAQNLCRSGYEITDLGVAKVDALARKLRNINPSVQLTLKNQSLLDLPPKQLRELIERGQVVIAGTDMPEAQDRLNNYCYKIGVPALFPALYEKAEGGQIILTIPRKTPCHSCSLRLRDLLNSYYDNNNEEQSRSFESPNIGEFDYSTGTLIAEPGLVGDIQHLDSITLKLVLGLLLQNIPDNEQCETRDFLRGLTTQNDDGSSTTKNYIIVSHSQTFWFFPDVRDNPKQDYAYHSVWLDTHDVHQSDCPICGEHPEPIKDSPSMKDIVSVGKLLNV</sequence>
<evidence type="ECO:0000259" key="1">
    <source>
        <dbReference type="Pfam" id="PF00899"/>
    </source>
</evidence>
<accession>A0AAU8LUH3</accession>
<protein>
    <submittedName>
        <fullName evidence="2">ThiF family adenylyltransferase</fullName>
    </submittedName>
</protein>
<feature type="domain" description="THIF-type NAD/FAD binding fold" evidence="1">
    <location>
        <begin position="465"/>
        <end position="625"/>
    </location>
</feature>
<reference evidence="2" key="2">
    <citation type="submission" date="2024-06" db="EMBL/GenBank/DDBJ databases">
        <authorList>
            <person name="Plum-Jensen L.E."/>
            <person name="Schramm A."/>
            <person name="Marshall I.P.G."/>
        </authorList>
    </citation>
    <scope>NUCLEOTIDE SEQUENCE</scope>
    <source>
        <strain evidence="2">Rat1</strain>
    </source>
</reference>
<name>A0AAU8LUH3_9BACT</name>
<dbReference type="GO" id="GO:0061503">
    <property type="term" value="F:tRNA threonylcarbamoyladenosine dehydratase"/>
    <property type="evidence" value="ECO:0007669"/>
    <property type="project" value="TreeGrafter"/>
</dbReference>
<reference evidence="2" key="1">
    <citation type="journal article" date="2024" name="Syst. Appl. Microbiol.">
        <title>First single-strain enrichments of Electrothrix cable bacteria, description of E. aestuarii sp. nov. and E. rattekaaiensis sp. nov., and proposal of a cable bacteria taxonomy following the rules of the SeqCode.</title>
        <authorList>
            <person name="Plum-Jensen L.E."/>
            <person name="Schramm A."/>
            <person name="Marshall I.P.G."/>
        </authorList>
    </citation>
    <scope>NUCLEOTIDE SEQUENCE</scope>
    <source>
        <strain evidence="2">Rat1</strain>
    </source>
</reference>
<dbReference type="PANTHER" id="PTHR43267:SF3">
    <property type="entry name" value="THIF PROTEIN"/>
    <property type="match status" value="1"/>
</dbReference>
<dbReference type="Gene3D" id="3.40.50.720">
    <property type="entry name" value="NAD(P)-binding Rossmann-like Domain"/>
    <property type="match status" value="1"/>
</dbReference>
<dbReference type="InterPro" id="IPR035985">
    <property type="entry name" value="Ubiquitin-activating_enz"/>
</dbReference>
<gene>
    <name evidence="2" type="ORF">Q3M24_19920</name>
</gene>
<keyword evidence="2" id="KW-0548">Nucleotidyltransferase</keyword>
<dbReference type="Gene3D" id="3.40.140.10">
    <property type="entry name" value="Cytidine Deaminase, domain 2"/>
    <property type="match status" value="1"/>
</dbReference>
<evidence type="ECO:0000313" key="2">
    <source>
        <dbReference type="EMBL" id="XCN72532.1"/>
    </source>
</evidence>
<dbReference type="SUPFAM" id="SSF102712">
    <property type="entry name" value="JAB1/MPN domain"/>
    <property type="match status" value="1"/>
</dbReference>